<evidence type="ECO:0000313" key="2">
    <source>
        <dbReference type="EMBL" id="SDH35776.1"/>
    </source>
</evidence>
<gene>
    <name evidence="2" type="ORF">SAMN05216272_101191</name>
</gene>
<dbReference type="OrthoDB" id="7029527at2"/>
<evidence type="ECO:0008006" key="4">
    <source>
        <dbReference type="Google" id="ProtNLM"/>
    </source>
</evidence>
<dbReference type="AlphaFoldDB" id="A0A1G8BRA1"/>
<dbReference type="EMBL" id="FNDS01000001">
    <property type="protein sequence ID" value="SDH35776.1"/>
    <property type="molecule type" value="Genomic_DNA"/>
</dbReference>
<keyword evidence="3" id="KW-1185">Reference proteome</keyword>
<dbReference type="Proteomes" id="UP000199636">
    <property type="component" value="Unassembled WGS sequence"/>
</dbReference>
<keyword evidence="1" id="KW-0732">Signal</keyword>
<evidence type="ECO:0000313" key="3">
    <source>
        <dbReference type="Proteomes" id="UP000199636"/>
    </source>
</evidence>
<feature type="signal peptide" evidence="1">
    <location>
        <begin position="1"/>
        <end position="18"/>
    </location>
</feature>
<feature type="chain" id="PRO_5011747071" description="Collagen pro alpha-chain" evidence="1">
    <location>
        <begin position="19"/>
        <end position="254"/>
    </location>
</feature>
<protein>
    <recommendedName>
        <fullName evidence="4">Collagen pro alpha-chain</fullName>
    </recommendedName>
</protein>
<evidence type="ECO:0000256" key="1">
    <source>
        <dbReference type="SAM" id="SignalP"/>
    </source>
</evidence>
<dbReference type="STRING" id="428992.SAMN05216272_101191"/>
<dbReference type="RefSeq" id="WP_090259892.1">
    <property type="nucleotide sequence ID" value="NZ_FNDS01000001.1"/>
</dbReference>
<organism evidence="2 3">
    <name type="scientific">Pseudomonas panipatensis</name>
    <dbReference type="NCBI Taxonomy" id="428992"/>
    <lineage>
        <taxon>Bacteria</taxon>
        <taxon>Pseudomonadati</taxon>
        <taxon>Pseudomonadota</taxon>
        <taxon>Gammaproteobacteria</taxon>
        <taxon>Pseudomonadales</taxon>
        <taxon>Pseudomonadaceae</taxon>
        <taxon>Pseudomonas</taxon>
    </lineage>
</organism>
<reference evidence="3" key="1">
    <citation type="submission" date="2016-10" db="EMBL/GenBank/DDBJ databases">
        <authorList>
            <person name="Varghese N."/>
            <person name="Submissions S."/>
        </authorList>
    </citation>
    <scope>NUCLEOTIDE SEQUENCE [LARGE SCALE GENOMIC DNA]</scope>
    <source>
        <strain evidence="3">CCM 7469</strain>
    </source>
</reference>
<proteinExistence type="predicted"/>
<accession>A0A1G8BRA1</accession>
<sequence length="254" mass="25541">MRKFVLAFSLFAPLACSAAGVVHVEANSVLRLPVKGDSLSLERIEVAPGGALLIPAQVKLLKVGELDLEKNARLGVFPGEQPLRIEVQHGRFADGSVIAAQGASGSFHRPASAGRNLVLRLQGVEVVNLLVDVRGGVGAPGYDGLDGANASAGGCLWGSAQAAGDGQDAGSGQAGGAGGLVRLEVPERFPAEQVKVRLEGGAGGAPGKPGKAGARSGEKGCWVYSVEGAAGGRDGRSGTQGAAGSAGRFEVVRF</sequence>
<name>A0A1G8BRA1_9PSED</name>